<dbReference type="AlphaFoldDB" id="A0AB38ZEN5"/>
<protein>
    <submittedName>
        <fullName evidence="1">Heteropteran venom family 2 protein 9</fullName>
    </submittedName>
</protein>
<organism evidence="1">
    <name type="scientific">Oncocephalus sp</name>
    <dbReference type="NCBI Taxonomy" id="2944721"/>
    <lineage>
        <taxon>Eukaryota</taxon>
        <taxon>Metazoa</taxon>
        <taxon>Ecdysozoa</taxon>
        <taxon>Arthropoda</taxon>
        <taxon>Hexapoda</taxon>
        <taxon>Insecta</taxon>
        <taxon>Pterygota</taxon>
        <taxon>Neoptera</taxon>
        <taxon>Paraneoptera</taxon>
        <taxon>Hemiptera</taxon>
        <taxon>Heteroptera</taxon>
        <taxon>Panheteroptera</taxon>
        <taxon>Cimicomorpha</taxon>
        <taxon>Reduviidae</taxon>
        <taxon>Stenopodainae</taxon>
        <taxon>Oncocephalus</taxon>
    </lineage>
</organism>
<reference evidence="1" key="1">
    <citation type="submission" date="2024-03" db="EMBL/GenBank/DDBJ databases">
        <title>Venom adaptation and exaptation during the trophic switch to blood-feeding by kissing bugs (Reduviidae: Triatominae).</title>
        <authorList>
            <person name="Zdenek C.N."/>
            <person name="Cardoso F.C."/>
            <person name="Robinson S.D."/>
            <person name="Mercedes R.S."/>
            <person name="Raidjoe E.R."/>
            <person name="Hernandez-Vargas M.J."/>
            <person name="Jin J."/>
            <person name="Corzo G."/>
            <person name="Vetter I."/>
            <person name="King G.F."/>
            <person name="Fry B.G."/>
            <person name="Walker A."/>
        </authorList>
    </citation>
    <scope>NUCLEOTIDE SEQUENCE</scope>
</reference>
<dbReference type="EMBL" id="PP517502">
    <property type="protein sequence ID" value="WXI02752.1"/>
    <property type="molecule type" value="mRNA"/>
</dbReference>
<sequence>MGLENKTILVAIICIFCFGYINGKIEFDDKRVKNLTPEELDVLEDAVQRQGKKFLSEFKGTVDCSLEDLSCTMCLGFSLAKKPHQICLIAGVLIEKLGAFITLTYDYEEIWNQEILFNAICGGLPKPLNNVSICLEAYYLSLLDLPEEATLCLRTELTLIFPLLSIDFNCVKYEKGKGLFFDWTRESESKALIDININGGDPIVSFNSPIPWELIEPILAAIQKERLRLQFELTQKIKEDLNKGSWWSAIISSIGAGATMGMGIR</sequence>
<accession>A0AB38ZEN5</accession>
<name>A0AB38ZEN5_9HEMI</name>
<proteinExistence type="evidence at transcript level"/>
<evidence type="ECO:0000313" key="1">
    <source>
        <dbReference type="EMBL" id="WXI02752.1"/>
    </source>
</evidence>